<dbReference type="InterPro" id="IPR006015">
    <property type="entry name" value="Universal_stress_UspA"/>
</dbReference>
<dbReference type="InterPro" id="IPR014729">
    <property type="entry name" value="Rossmann-like_a/b/a_fold"/>
</dbReference>
<evidence type="ECO:0000259" key="4">
    <source>
        <dbReference type="Pfam" id="PF00582"/>
    </source>
</evidence>
<dbReference type="InterPro" id="IPR006016">
    <property type="entry name" value="UspA"/>
</dbReference>
<dbReference type="PANTHER" id="PTHR46268:SF27">
    <property type="entry name" value="UNIVERSAL STRESS PROTEIN RV2623"/>
    <property type="match status" value="1"/>
</dbReference>
<dbReference type="Gene3D" id="3.40.50.620">
    <property type="entry name" value="HUPs"/>
    <property type="match status" value="2"/>
</dbReference>
<proteinExistence type="inferred from homology"/>
<dbReference type="SUPFAM" id="SSF52402">
    <property type="entry name" value="Adenine nucleotide alpha hydrolases-like"/>
    <property type="match status" value="2"/>
</dbReference>
<accession>A0A6M1LCK8</accession>
<keyword evidence="3" id="KW-0067">ATP-binding</keyword>
<reference evidence="5 6" key="1">
    <citation type="submission" date="2020-02" db="EMBL/GenBank/DDBJ databases">
        <title>Draft Genome Sequence of Verrucosispora sp. Strain CWR15, Isolated from Gulf of Mexico Sponge.</title>
        <authorList>
            <person name="Kennedy S.J."/>
            <person name="Cella E."/>
            <person name="Azarian T."/>
            <person name="Baker B.J."/>
            <person name="Shaw L.N."/>
        </authorList>
    </citation>
    <scope>NUCLEOTIDE SEQUENCE [LARGE SCALE GENOMIC DNA]</scope>
    <source>
        <strain evidence="5 6">CWR15</strain>
    </source>
</reference>
<dbReference type="EMBL" id="SAIY01000012">
    <property type="protein sequence ID" value="NGM16053.1"/>
    <property type="molecule type" value="Genomic_DNA"/>
</dbReference>
<protein>
    <submittedName>
        <fullName evidence="5">Universal stress protein</fullName>
    </submittedName>
</protein>
<dbReference type="Proteomes" id="UP000478148">
    <property type="component" value="Unassembled WGS sequence"/>
</dbReference>
<evidence type="ECO:0000313" key="5">
    <source>
        <dbReference type="EMBL" id="NGM16053.1"/>
    </source>
</evidence>
<evidence type="ECO:0000313" key="6">
    <source>
        <dbReference type="Proteomes" id="UP000478148"/>
    </source>
</evidence>
<comment type="caution">
    <text evidence="5">The sequence shown here is derived from an EMBL/GenBank/DDBJ whole genome shotgun (WGS) entry which is preliminary data.</text>
</comment>
<evidence type="ECO:0000256" key="1">
    <source>
        <dbReference type="ARBA" id="ARBA00008791"/>
    </source>
</evidence>
<feature type="domain" description="UspA" evidence="4">
    <location>
        <begin position="154"/>
        <end position="290"/>
    </location>
</feature>
<dbReference type="PANTHER" id="PTHR46268">
    <property type="entry name" value="STRESS RESPONSE PROTEIN NHAX"/>
    <property type="match status" value="1"/>
</dbReference>
<dbReference type="RefSeq" id="WP_164449903.1">
    <property type="nucleotide sequence ID" value="NZ_SAIY01000012.1"/>
</dbReference>
<dbReference type="AlphaFoldDB" id="A0A6M1LCK8"/>
<evidence type="ECO:0000256" key="3">
    <source>
        <dbReference type="ARBA" id="ARBA00022840"/>
    </source>
</evidence>
<dbReference type="GO" id="GO:0005524">
    <property type="term" value="F:ATP binding"/>
    <property type="evidence" value="ECO:0007669"/>
    <property type="project" value="UniProtKB-KW"/>
</dbReference>
<feature type="domain" description="UspA" evidence="4">
    <location>
        <begin position="9"/>
        <end position="145"/>
    </location>
</feature>
<keyword evidence="6" id="KW-1185">Reference proteome</keyword>
<gene>
    <name evidence="5" type="ORF">ENC19_27185</name>
</gene>
<name>A0A6M1LCK8_9ACTN</name>
<keyword evidence="2" id="KW-0547">Nucleotide-binding</keyword>
<evidence type="ECO:0000256" key="2">
    <source>
        <dbReference type="ARBA" id="ARBA00022741"/>
    </source>
</evidence>
<comment type="similarity">
    <text evidence="1">Belongs to the universal stress protein A family.</text>
</comment>
<sequence>MTSDSGAAVVVGVDGSEPARAALRLAATTAAHRDRPLRVVHAFIWPTLHSPVRPATESGPDGGLRAQAEQLVAAAVDEAEATAPGLRVTGEIVDGEATAVLLAEAPTAAMVVLGDRGGGGFAALVLGSVAVKLAAYADCPVLVARGTSRADGEVVVGVDGSELSRRAVEFAVQEAALRGAAVLALHAYRHPVSTGPGDMQPLVYDESELRADEDRAVAESIAGLTERYPEVQITRRSVRGRAARVLTDASRQAQLMVVGGQGRGEVTGLLLGSVSQSLLHHSHCPVAVVRGPHRPAGTVDGGSGG</sequence>
<dbReference type="PRINTS" id="PR01438">
    <property type="entry name" value="UNVRSLSTRESS"/>
</dbReference>
<organism evidence="5 6">
    <name type="scientific">Verrucosispora sioxanthis</name>
    <dbReference type="NCBI Taxonomy" id="2499994"/>
    <lineage>
        <taxon>Bacteria</taxon>
        <taxon>Bacillati</taxon>
        <taxon>Actinomycetota</taxon>
        <taxon>Actinomycetes</taxon>
        <taxon>Micromonosporales</taxon>
        <taxon>Micromonosporaceae</taxon>
        <taxon>Micromonospora</taxon>
    </lineage>
</organism>
<dbReference type="Pfam" id="PF00582">
    <property type="entry name" value="Usp"/>
    <property type="match status" value="2"/>
</dbReference>